<evidence type="ECO:0000256" key="2">
    <source>
        <dbReference type="ARBA" id="ARBA00022833"/>
    </source>
</evidence>
<sequence>MVVVEYNCSNCGKTVRAEDRGAMRCPQCGCNILYKKRTTKRITFSAR</sequence>
<dbReference type="GO" id="GO:0000428">
    <property type="term" value="C:DNA-directed RNA polymerase complex"/>
    <property type="evidence" value="ECO:0007669"/>
    <property type="project" value="UniProtKB-KW"/>
</dbReference>
<dbReference type="KEGG" id="tva:4760778"/>
<evidence type="ECO:0000313" key="3">
    <source>
        <dbReference type="EMBL" id="EAY02938.1"/>
    </source>
</evidence>
<evidence type="ECO:0000256" key="1">
    <source>
        <dbReference type="ARBA" id="ARBA00022723"/>
    </source>
</evidence>
<dbReference type="InterPro" id="IPR029040">
    <property type="entry name" value="RPABC4/Spt4"/>
</dbReference>
<dbReference type="VEuPathDB" id="TrichDB:TVAG_040880"/>
<dbReference type="VEuPathDB" id="TrichDB:TVAGG3_0569180"/>
<name>A2EWQ0_TRIV3</name>
<dbReference type="Gene3D" id="2.20.28.30">
    <property type="entry name" value="RNA polymerase ii, chain L"/>
    <property type="match status" value="1"/>
</dbReference>
<dbReference type="GO" id="GO:0046872">
    <property type="term" value="F:metal ion binding"/>
    <property type="evidence" value="ECO:0007669"/>
    <property type="project" value="UniProtKB-KW"/>
</dbReference>
<dbReference type="GO" id="GO:0003677">
    <property type="term" value="F:DNA binding"/>
    <property type="evidence" value="ECO:0007669"/>
    <property type="project" value="InterPro"/>
</dbReference>
<keyword evidence="3" id="KW-0240">DNA-directed RNA polymerase</keyword>
<dbReference type="Proteomes" id="UP000001542">
    <property type="component" value="Unassembled WGS sequence"/>
</dbReference>
<protein>
    <submittedName>
        <fullName evidence="3">DNA-directed RNA polymerasese, putative</fullName>
    </submittedName>
</protein>
<reference evidence="3" key="1">
    <citation type="submission" date="2006-10" db="EMBL/GenBank/DDBJ databases">
        <authorList>
            <person name="Amadeo P."/>
            <person name="Zhao Q."/>
            <person name="Wortman J."/>
            <person name="Fraser-Liggett C."/>
            <person name="Carlton J."/>
        </authorList>
    </citation>
    <scope>NUCLEOTIDE SEQUENCE</scope>
    <source>
        <strain evidence="3">G3</strain>
    </source>
</reference>
<gene>
    <name evidence="3" type="ORF">TVAG_040880</name>
</gene>
<dbReference type="GO" id="GO:0006351">
    <property type="term" value="P:DNA-templated transcription"/>
    <property type="evidence" value="ECO:0007669"/>
    <property type="project" value="InterPro"/>
</dbReference>
<dbReference type="InParanoid" id="A2EWQ0"/>
<evidence type="ECO:0000313" key="4">
    <source>
        <dbReference type="Proteomes" id="UP000001542"/>
    </source>
</evidence>
<dbReference type="GO" id="GO:0003899">
    <property type="term" value="F:DNA-directed RNA polymerase activity"/>
    <property type="evidence" value="ECO:0007669"/>
    <property type="project" value="InterPro"/>
</dbReference>
<dbReference type="RefSeq" id="XP_001315161.1">
    <property type="nucleotide sequence ID" value="XM_001315126.1"/>
</dbReference>
<dbReference type="InterPro" id="IPR006591">
    <property type="entry name" value="RNAP_P/RPABC4"/>
</dbReference>
<dbReference type="SUPFAM" id="SSF63393">
    <property type="entry name" value="RNA polymerase subunits"/>
    <property type="match status" value="1"/>
</dbReference>
<accession>A2EWQ0</accession>
<dbReference type="OrthoDB" id="5585087at2759"/>
<dbReference type="SMR" id="A2EWQ0"/>
<reference evidence="3" key="2">
    <citation type="journal article" date="2007" name="Science">
        <title>Draft genome sequence of the sexually transmitted pathogen Trichomonas vaginalis.</title>
        <authorList>
            <person name="Carlton J.M."/>
            <person name="Hirt R.P."/>
            <person name="Silva J.C."/>
            <person name="Delcher A.L."/>
            <person name="Schatz M."/>
            <person name="Zhao Q."/>
            <person name="Wortman J.R."/>
            <person name="Bidwell S.L."/>
            <person name="Alsmark U.C.M."/>
            <person name="Besteiro S."/>
            <person name="Sicheritz-Ponten T."/>
            <person name="Noel C.J."/>
            <person name="Dacks J.B."/>
            <person name="Foster P.G."/>
            <person name="Simillion C."/>
            <person name="Van de Peer Y."/>
            <person name="Miranda-Saavedra D."/>
            <person name="Barton G.J."/>
            <person name="Westrop G.D."/>
            <person name="Mueller S."/>
            <person name="Dessi D."/>
            <person name="Fiori P.L."/>
            <person name="Ren Q."/>
            <person name="Paulsen I."/>
            <person name="Zhang H."/>
            <person name="Bastida-Corcuera F.D."/>
            <person name="Simoes-Barbosa A."/>
            <person name="Brown M.T."/>
            <person name="Hayes R.D."/>
            <person name="Mukherjee M."/>
            <person name="Okumura C.Y."/>
            <person name="Schneider R."/>
            <person name="Smith A.J."/>
            <person name="Vanacova S."/>
            <person name="Villalvazo M."/>
            <person name="Haas B.J."/>
            <person name="Pertea M."/>
            <person name="Feldblyum T.V."/>
            <person name="Utterback T.R."/>
            <person name="Shu C.L."/>
            <person name="Osoegawa K."/>
            <person name="de Jong P.J."/>
            <person name="Hrdy I."/>
            <person name="Horvathova L."/>
            <person name="Zubacova Z."/>
            <person name="Dolezal P."/>
            <person name="Malik S.B."/>
            <person name="Logsdon J.M. Jr."/>
            <person name="Henze K."/>
            <person name="Gupta A."/>
            <person name="Wang C.C."/>
            <person name="Dunne R.L."/>
            <person name="Upcroft J.A."/>
            <person name="Upcroft P."/>
            <person name="White O."/>
            <person name="Salzberg S.L."/>
            <person name="Tang P."/>
            <person name="Chiu C.-H."/>
            <person name="Lee Y.-S."/>
            <person name="Embley T.M."/>
            <person name="Coombs G.H."/>
            <person name="Mottram J.C."/>
            <person name="Tachezy J."/>
            <person name="Fraser-Liggett C.M."/>
            <person name="Johnson P.J."/>
        </authorList>
    </citation>
    <scope>NUCLEOTIDE SEQUENCE [LARGE SCALE GENOMIC DNA]</scope>
    <source>
        <strain evidence="3">G3</strain>
    </source>
</reference>
<proteinExistence type="predicted"/>
<keyword evidence="3" id="KW-0804">Transcription</keyword>
<dbReference type="AlphaFoldDB" id="A2EWQ0"/>
<dbReference type="EMBL" id="DS113520">
    <property type="protein sequence ID" value="EAY02938.1"/>
    <property type="molecule type" value="Genomic_DNA"/>
</dbReference>
<organism evidence="3 4">
    <name type="scientific">Trichomonas vaginalis (strain ATCC PRA-98 / G3)</name>
    <dbReference type="NCBI Taxonomy" id="412133"/>
    <lineage>
        <taxon>Eukaryota</taxon>
        <taxon>Metamonada</taxon>
        <taxon>Parabasalia</taxon>
        <taxon>Trichomonadida</taxon>
        <taxon>Trichomonadidae</taxon>
        <taxon>Trichomonas</taxon>
    </lineage>
</organism>
<dbReference type="STRING" id="5722.A2EWQ0"/>
<dbReference type="SMART" id="SM00659">
    <property type="entry name" value="RPOLCX"/>
    <property type="match status" value="1"/>
</dbReference>
<keyword evidence="2" id="KW-0862">Zinc</keyword>
<keyword evidence="1" id="KW-0479">Metal-binding</keyword>
<dbReference type="Pfam" id="PF03604">
    <property type="entry name" value="Zn_ribbon_RPAB4"/>
    <property type="match status" value="1"/>
</dbReference>
<dbReference type="FunCoup" id="A2EWQ0">
    <property type="interactions" value="168"/>
</dbReference>
<keyword evidence="4" id="KW-1185">Reference proteome</keyword>